<comment type="caution">
    <text evidence="2">The sequence shown here is derived from an EMBL/GenBank/DDBJ whole genome shotgun (WGS) entry which is preliminary data.</text>
</comment>
<evidence type="ECO:0000259" key="1">
    <source>
        <dbReference type="PROSITE" id="PS50879"/>
    </source>
</evidence>
<proteinExistence type="predicted"/>
<dbReference type="InterPro" id="IPR002156">
    <property type="entry name" value="RNaseH_domain"/>
</dbReference>
<dbReference type="AlphaFoldDB" id="A0A7J6F5D7"/>
<name>A0A7J6F5D7_CANSA</name>
<evidence type="ECO:0000313" key="2">
    <source>
        <dbReference type="EMBL" id="KAF4365924.1"/>
    </source>
</evidence>
<feature type="domain" description="RNase H type-1" evidence="1">
    <location>
        <begin position="84"/>
        <end position="158"/>
    </location>
</feature>
<dbReference type="InterPro" id="IPR036397">
    <property type="entry name" value="RNaseH_sf"/>
</dbReference>
<reference evidence="2 3" key="1">
    <citation type="journal article" date="2020" name="bioRxiv">
        <title>Sequence and annotation of 42 cannabis genomes reveals extensive copy number variation in cannabinoid synthesis and pathogen resistance genes.</title>
        <authorList>
            <person name="Mckernan K.J."/>
            <person name="Helbert Y."/>
            <person name="Kane L.T."/>
            <person name="Ebling H."/>
            <person name="Zhang L."/>
            <person name="Liu B."/>
            <person name="Eaton Z."/>
            <person name="Mclaughlin S."/>
            <person name="Kingan S."/>
            <person name="Baybayan P."/>
            <person name="Concepcion G."/>
            <person name="Jordan M."/>
            <person name="Riva A."/>
            <person name="Barbazuk W."/>
            <person name="Harkins T."/>
        </authorList>
    </citation>
    <scope>NUCLEOTIDE SEQUENCE [LARGE SCALE GENOMIC DNA]</scope>
    <source>
        <strain evidence="3">cv. Jamaican Lion 4</strain>
        <tissue evidence="2">Leaf</tissue>
    </source>
</reference>
<protein>
    <recommendedName>
        <fullName evidence="1">RNase H type-1 domain-containing protein</fullName>
    </recommendedName>
</protein>
<evidence type="ECO:0000313" key="3">
    <source>
        <dbReference type="Proteomes" id="UP000583929"/>
    </source>
</evidence>
<dbReference type="Proteomes" id="UP000583929">
    <property type="component" value="Unassembled WGS sequence"/>
</dbReference>
<dbReference type="GO" id="GO:0004523">
    <property type="term" value="F:RNA-DNA hybrid ribonuclease activity"/>
    <property type="evidence" value="ECO:0007669"/>
    <property type="project" value="InterPro"/>
</dbReference>
<dbReference type="GO" id="GO:0003676">
    <property type="term" value="F:nucleic acid binding"/>
    <property type="evidence" value="ECO:0007669"/>
    <property type="project" value="InterPro"/>
</dbReference>
<dbReference type="Gene3D" id="3.30.420.10">
    <property type="entry name" value="Ribonuclease H-like superfamily/Ribonuclease H"/>
    <property type="match status" value="1"/>
</dbReference>
<gene>
    <name evidence="2" type="ORF">G4B88_008397</name>
</gene>
<organism evidence="2 3">
    <name type="scientific">Cannabis sativa</name>
    <name type="common">Hemp</name>
    <name type="synonym">Marijuana</name>
    <dbReference type="NCBI Taxonomy" id="3483"/>
    <lineage>
        <taxon>Eukaryota</taxon>
        <taxon>Viridiplantae</taxon>
        <taxon>Streptophyta</taxon>
        <taxon>Embryophyta</taxon>
        <taxon>Tracheophyta</taxon>
        <taxon>Spermatophyta</taxon>
        <taxon>Magnoliopsida</taxon>
        <taxon>eudicotyledons</taxon>
        <taxon>Gunneridae</taxon>
        <taxon>Pentapetalae</taxon>
        <taxon>rosids</taxon>
        <taxon>fabids</taxon>
        <taxon>Rosales</taxon>
        <taxon>Cannabaceae</taxon>
        <taxon>Cannabis</taxon>
    </lineage>
</organism>
<accession>A0A7J6F5D7</accession>
<keyword evidence="3" id="KW-1185">Reference proteome</keyword>
<dbReference type="PROSITE" id="PS50879">
    <property type="entry name" value="RNASE_H_1"/>
    <property type="match status" value="1"/>
</dbReference>
<sequence length="158" mass="17818">MGQVEEFRCTGSFFTWTNKHEVGNLIFSKLDRLSMEIRKISQSRILNVIKVLWALWEKQNRHRSNMPYMNGTKLLSGCSVRWLALPEGVICTHGNAALKPGKVGVGIGFVWRDWCGNLISGGMTFLPSYCTVAVAEAWAILEALKALPNNETRSFEIR</sequence>
<dbReference type="EMBL" id="JAATIQ010000268">
    <property type="protein sequence ID" value="KAF4365924.1"/>
    <property type="molecule type" value="Genomic_DNA"/>
</dbReference>